<protein>
    <recommendedName>
        <fullName evidence="4">Erythromycin biosynthesis sensory transduction protein eryC1</fullName>
    </recommendedName>
</protein>
<name>A0A0F9MVP6_9ZZZZ</name>
<dbReference type="PIRSF" id="PIRSF000390">
    <property type="entry name" value="PLP_StrS"/>
    <property type="match status" value="1"/>
</dbReference>
<evidence type="ECO:0000256" key="2">
    <source>
        <dbReference type="ARBA" id="ARBA00037999"/>
    </source>
</evidence>
<dbReference type="InterPro" id="IPR015421">
    <property type="entry name" value="PyrdxlP-dep_Trfase_major"/>
</dbReference>
<comment type="similarity">
    <text evidence="2">Belongs to the DegT/DnrJ/EryC1 family.</text>
</comment>
<comment type="caution">
    <text evidence="3">The sequence shown here is derived from an EMBL/GenBank/DDBJ whole genome shotgun (WGS) entry which is preliminary data.</text>
</comment>
<dbReference type="PANTHER" id="PTHR30244:SF36">
    <property type="entry name" value="3-OXO-GLUCOSE-6-PHOSPHATE:GLUTAMATE AMINOTRANSFERASE"/>
    <property type="match status" value="1"/>
</dbReference>
<dbReference type="Gene3D" id="3.40.640.10">
    <property type="entry name" value="Type I PLP-dependent aspartate aminotransferase-like (Major domain)"/>
    <property type="match status" value="1"/>
</dbReference>
<organism evidence="3">
    <name type="scientific">marine sediment metagenome</name>
    <dbReference type="NCBI Taxonomy" id="412755"/>
    <lineage>
        <taxon>unclassified sequences</taxon>
        <taxon>metagenomes</taxon>
        <taxon>ecological metagenomes</taxon>
    </lineage>
</organism>
<dbReference type="InterPro" id="IPR000653">
    <property type="entry name" value="DegT/StrS_aminotransferase"/>
</dbReference>
<dbReference type="InterPro" id="IPR015424">
    <property type="entry name" value="PyrdxlP-dep_Trfase"/>
</dbReference>
<dbReference type="GO" id="GO:0000271">
    <property type="term" value="P:polysaccharide biosynthetic process"/>
    <property type="evidence" value="ECO:0007669"/>
    <property type="project" value="TreeGrafter"/>
</dbReference>
<dbReference type="GO" id="GO:0030170">
    <property type="term" value="F:pyridoxal phosphate binding"/>
    <property type="evidence" value="ECO:0007669"/>
    <property type="project" value="UniProtKB-ARBA"/>
</dbReference>
<dbReference type="EMBL" id="LAZR01005027">
    <property type="protein sequence ID" value="KKN03492.1"/>
    <property type="molecule type" value="Genomic_DNA"/>
</dbReference>
<accession>A0A0F9MVP6</accession>
<gene>
    <name evidence="3" type="ORF">LCGC14_1107160</name>
</gene>
<dbReference type="AlphaFoldDB" id="A0A0F9MVP6"/>
<dbReference type="GO" id="GO:0008483">
    <property type="term" value="F:transaminase activity"/>
    <property type="evidence" value="ECO:0007669"/>
    <property type="project" value="TreeGrafter"/>
</dbReference>
<dbReference type="SUPFAM" id="SSF53383">
    <property type="entry name" value="PLP-dependent transferases"/>
    <property type="match status" value="1"/>
</dbReference>
<keyword evidence="1" id="KW-0663">Pyridoxal phosphate</keyword>
<dbReference type="Gene3D" id="3.90.1150.10">
    <property type="entry name" value="Aspartate Aminotransferase, domain 1"/>
    <property type="match status" value="1"/>
</dbReference>
<proteinExistence type="inferred from homology"/>
<dbReference type="Pfam" id="PF01041">
    <property type="entry name" value="DegT_DnrJ_EryC1"/>
    <property type="match status" value="1"/>
</dbReference>
<dbReference type="FunFam" id="3.40.640.10:FF:000089">
    <property type="entry name" value="Aminotransferase, DegT/DnrJ/EryC1/StrS family"/>
    <property type="match status" value="1"/>
</dbReference>
<evidence type="ECO:0000313" key="3">
    <source>
        <dbReference type="EMBL" id="KKN03492.1"/>
    </source>
</evidence>
<evidence type="ECO:0000256" key="1">
    <source>
        <dbReference type="ARBA" id="ARBA00022898"/>
    </source>
</evidence>
<evidence type="ECO:0008006" key="4">
    <source>
        <dbReference type="Google" id="ProtNLM"/>
    </source>
</evidence>
<dbReference type="InterPro" id="IPR015422">
    <property type="entry name" value="PyrdxlP-dep_Trfase_small"/>
</dbReference>
<dbReference type="CDD" id="cd00616">
    <property type="entry name" value="AHBA_syn"/>
    <property type="match status" value="1"/>
</dbReference>
<sequence length="368" mass="41583">MKVPFVDLKEQYNQIKKEILMELKNVCENTAFVLGPYVQRFEENFATYINVKHAIGVNSGTSANQLALKALIQPDDEVITTPNTFIATTEAISAAGGKVVFVDIDPDSYNMDPNKLSDVITQRTRAIVPVHLYGQAADMDSIMEIADKNKLWVIEDAAQSHGALYKGNRVGSFGHAAAFSFYPGKNLGAYGEAGAVTTNSDEIADLVKMFRNHGSLEKYIHDIEGFNMRMAGFQGAVLNVKLKYLEEWNEARRNHAQSYNELFQEVEGVITPKEVSSSRHVYHLYVIRVNDREGLQNFLNEYNIATGFHYKFPLHLQKAYAHLGYKKGDFPVTEEVMSEIISLPMYPELAFTQIEYVVEKIRKYLSKK</sequence>
<dbReference type="PANTHER" id="PTHR30244">
    <property type="entry name" value="TRANSAMINASE"/>
    <property type="match status" value="1"/>
</dbReference>
<reference evidence="3" key="1">
    <citation type="journal article" date="2015" name="Nature">
        <title>Complex archaea that bridge the gap between prokaryotes and eukaryotes.</title>
        <authorList>
            <person name="Spang A."/>
            <person name="Saw J.H."/>
            <person name="Jorgensen S.L."/>
            <person name="Zaremba-Niedzwiedzka K."/>
            <person name="Martijn J."/>
            <person name="Lind A.E."/>
            <person name="van Eijk R."/>
            <person name="Schleper C."/>
            <person name="Guy L."/>
            <person name="Ettema T.J."/>
        </authorList>
    </citation>
    <scope>NUCLEOTIDE SEQUENCE</scope>
</reference>